<feature type="transmembrane region" description="Helical" evidence="6">
    <location>
        <begin position="12"/>
        <end position="31"/>
    </location>
</feature>
<accession>A0A0R1QXX4</accession>
<organism evidence="7 8">
    <name type="scientific">Companilactobacillus mindensis DSM 14500</name>
    <dbReference type="NCBI Taxonomy" id="1423770"/>
    <lineage>
        <taxon>Bacteria</taxon>
        <taxon>Bacillati</taxon>
        <taxon>Bacillota</taxon>
        <taxon>Bacilli</taxon>
        <taxon>Lactobacillales</taxon>
        <taxon>Lactobacillaceae</taxon>
        <taxon>Companilactobacillus</taxon>
    </lineage>
</organism>
<keyword evidence="8" id="KW-1185">Reference proteome</keyword>
<dbReference type="Proteomes" id="UP000050872">
    <property type="component" value="Unassembled WGS sequence"/>
</dbReference>
<keyword evidence="6" id="KW-1003">Cell membrane</keyword>
<name>A0A0R1QXX4_9LACO</name>
<dbReference type="STRING" id="1423770.FD29_GL000912"/>
<dbReference type="PATRIC" id="fig|1423770.3.peg.939"/>
<comment type="similarity">
    <text evidence="2 6">Belongs to the UPF0154 family.</text>
</comment>
<dbReference type="GO" id="GO:0005886">
    <property type="term" value="C:plasma membrane"/>
    <property type="evidence" value="ECO:0007669"/>
    <property type="project" value="UniProtKB-SubCell"/>
</dbReference>
<dbReference type="AlphaFoldDB" id="A0A0R1QXX4"/>
<evidence type="ECO:0000256" key="1">
    <source>
        <dbReference type="ARBA" id="ARBA00004167"/>
    </source>
</evidence>
<keyword evidence="4 6" id="KW-1133">Transmembrane helix</keyword>
<dbReference type="EMBL" id="AZEZ01000001">
    <property type="protein sequence ID" value="KRL46139.1"/>
    <property type="molecule type" value="Genomic_DNA"/>
</dbReference>
<proteinExistence type="inferred from homology"/>
<reference evidence="7 8" key="1">
    <citation type="journal article" date="2015" name="Genome Announc.">
        <title>Expanding the biotechnology potential of lactobacilli through comparative genomics of 213 strains and associated genera.</title>
        <authorList>
            <person name="Sun Z."/>
            <person name="Harris H.M."/>
            <person name="McCann A."/>
            <person name="Guo C."/>
            <person name="Argimon S."/>
            <person name="Zhang W."/>
            <person name="Yang X."/>
            <person name="Jeffery I.B."/>
            <person name="Cooney J.C."/>
            <person name="Kagawa T.F."/>
            <person name="Liu W."/>
            <person name="Song Y."/>
            <person name="Salvetti E."/>
            <person name="Wrobel A."/>
            <person name="Rasinkangas P."/>
            <person name="Parkhill J."/>
            <person name="Rea M.C."/>
            <person name="O'Sullivan O."/>
            <person name="Ritari J."/>
            <person name="Douillard F.P."/>
            <person name="Paul Ross R."/>
            <person name="Yang R."/>
            <person name="Briner A.E."/>
            <person name="Felis G.E."/>
            <person name="de Vos W.M."/>
            <person name="Barrangou R."/>
            <person name="Klaenhammer T.R."/>
            <person name="Caufield P.W."/>
            <person name="Cui Y."/>
            <person name="Zhang H."/>
            <person name="O'Toole P.W."/>
        </authorList>
    </citation>
    <scope>NUCLEOTIDE SEQUENCE [LARGE SCALE GENOMIC DNA]</scope>
    <source>
        <strain evidence="7 8">DSM 14500</strain>
    </source>
</reference>
<dbReference type="HAMAP" id="MF_00363">
    <property type="entry name" value="UPF0154"/>
    <property type="match status" value="1"/>
</dbReference>
<keyword evidence="3 6" id="KW-0812">Transmembrane</keyword>
<gene>
    <name evidence="7" type="ORF">FD29_GL000912</name>
</gene>
<evidence type="ECO:0000256" key="4">
    <source>
        <dbReference type="ARBA" id="ARBA00022989"/>
    </source>
</evidence>
<evidence type="ECO:0000256" key="5">
    <source>
        <dbReference type="ARBA" id="ARBA00023136"/>
    </source>
</evidence>
<keyword evidence="5 6" id="KW-0472">Membrane</keyword>
<evidence type="ECO:0000256" key="6">
    <source>
        <dbReference type="HAMAP-Rule" id="MF_00363"/>
    </source>
</evidence>
<dbReference type="InterPro" id="IPR005359">
    <property type="entry name" value="UPF0154"/>
</dbReference>
<comment type="subcellular location">
    <subcellularLocation>
        <location evidence="6">Cell membrane</location>
        <topology evidence="6">Single-pass membrane protein</topology>
    </subcellularLocation>
    <subcellularLocation>
        <location evidence="1">Membrane</location>
        <topology evidence="1">Single-pass membrane protein</topology>
    </subcellularLocation>
</comment>
<dbReference type="Pfam" id="PF03672">
    <property type="entry name" value="UPF0154"/>
    <property type="match status" value="1"/>
</dbReference>
<sequence>MYGKGETFMGTTIIVGILALLVGLVGGFFIARWYMKKYFQDNPPISADMMKQMMAQMGQKPSQKKLNQLMATMKNAQKNNK</sequence>
<protein>
    <recommendedName>
        <fullName evidence="6">UPF0154 protein FD29_GL000912</fullName>
    </recommendedName>
</protein>
<evidence type="ECO:0000256" key="3">
    <source>
        <dbReference type="ARBA" id="ARBA00022692"/>
    </source>
</evidence>
<evidence type="ECO:0000313" key="7">
    <source>
        <dbReference type="EMBL" id="KRL46139.1"/>
    </source>
</evidence>
<evidence type="ECO:0000256" key="2">
    <source>
        <dbReference type="ARBA" id="ARBA00006694"/>
    </source>
</evidence>
<evidence type="ECO:0000313" key="8">
    <source>
        <dbReference type="Proteomes" id="UP000050872"/>
    </source>
</evidence>
<comment type="caution">
    <text evidence="7">The sequence shown here is derived from an EMBL/GenBank/DDBJ whole genome shotgun (WGS) entry which is preliminary data.</text>
</comment>